<feature type="compositionally biased region" description="Basic residues" evidence="1">
    <location>
        <begin position="2227"/>
        <end position="2236"/>
    </location>
</feature>
<dbReference type="Gene3D" id="2.10.220.10">
    <property type="entry name" value="Hormone Receptor, Insulin-like Growth Factor Receptor 1, Chain A, domain 2"/>
    <property type="match status" value="13"/>
</dbReference>
<feature type="transmembrane region" description="Helical" evidence="2">
    <location>
        <begin position="1368"/>
        <end position="1386"/>
    </location>
</feature>
<keyword evidence="3" id="KW-0732">Signal</keyword>
<dbReference type="PANTHER" id="PTHR15332">
    <property type="entry name" value="PROPROTEIN CONVERTASE SUBTILISIN_KEXIN TYPE 5-LIKE"/>
    <property type="match status" value="1"/>
</dbReference>
<reference evidence="6" key="1">
    <citation type="journal article" date="2006" name="PLoS Biol.">
        <title>Macronuclear genome sequence of the ciliate Tetrahymena thermophila, a model eukaryote.</title>
        <authorList>
            <person name="Eisen J.A."/>
            <person name="Coyne R.S."/>
            <person name="Wu M."/>
            <person name="Wu D."/>
            <person name="Thiagarajan M."/>
            <person name="Wortman J.R."/>
            <person name="Badger J.H."/>
            <person name="Ren Q."/>
            <person name="Amedeo P."/>
            <person name="Jones K.M."/>
            <person name="Tallon L.J."/>
            <person name="Delcher A.L."/>
            <person name="Salzberg S.L."/>
            <person name="Silva J.C."/>
            <person name="Haas B.J."/>
            <person name="Majoros W.H."/>
            <person name="Farzad M."/>
            <person name="Carlton J.M."/>
            <person name="Smith R.K. Jr."/>
            <person name="Garg J."/>
            <person name="Pearlman R.E."/>
            <person name="Karrer K.M."/>
            <person name="Sun L."/>
            <person name="Manning G."/>
            <person name="Elde N.C."/>
            <person name="Turkewitz A.P."/>
            <person name="Asai D.J."/>
            <person name="Wilkes D.E."/>
            <person name="Wang Y."/>
            <person name="Cai H."/>
            <person name="Collins K."/>
            <person name="Stewart B.A."/>
            <person name="Lee S.R."/>
            <person name="Wilamowska K."/>
            <person name="Weinberg Z."/>
            <person name="Ruzzo W.L."/>
            <person name="Wloga D."/>
            <person name="Gaertig J."/>
            <person name="Frankel J."/>
            <person name="Tsao C.-C."/>
            <person name="Gorovsky M.A."/>
            <person name="Keeling P.J."/>
            <person name="Waller R.F."/>
            <person name="Patron N.J."/>
            <person name="Cherry J.M."/>
            <person name="Stover N.A."/>
            <person name="Krieger C.J."/>
            <person name="del Toro C."/>
            <person name="Ryder H.F."/>
            <person name="Williamson S.C."/>
            <person name="Barbeau R.A."/>
            <person name="Hamilton E.P."/>
            <person name="Orias E."/>
        </authorList>
    </citation>
    <scope>NUCLEOTIDE SEQUENCE [LARGE SCALE GENOMIC DNA]</scope>
    <source>
        <strain evidence="6">SB210</strain>
    </source>
</reference>
<keyword evidence="2" id="KW-0472">Membrane</keyword>
<feature type="chain" id="PRO_5003711826" evidence="3">
    <location>
        <begin position="23"/>
        <end position="2251"/>
    </location>
</feature>
<sequence length="2251" mass="255184">MIFTLIFMRIIFLIQLIKIGNSQQWQLVKQFCMNTNTDTDCQISASPFQANTDFTSQQCGAHYVLESISSSTTLNANIDIKDAGGNKLTHFQIRISFNYFQIDAHWQGGFIQIVLGGNIYKTPPFNSSLGGSLICGNPDQRDNQGFFTQDITHSDDTLDLQIMDLIDIPNSGFTGIWAIQNLEIYAFTCSPFCLQCQTATTCQSCQPNMQLTSTGLCICNSNYYFDNATNMCQPCDASCATCVEKHDKCLTCPITSYFWQNQCLSNCANNQYSTGNICYPCDATCDTCVGPSPSQCKTCSGALYLESGSCVPSCSSYFYQTATGNKCLPCFSNLSNDNNPQRCFRCLGGSSTDCTKCANQTFLQLVNQSDPTGTCQNQCNTSYYQRQSDNTCQPCDVSCTACQDNSLNCQSCALGWFLKGNTCVRTCGDPYYQKDGKCIKCDIKCQKCSLVGISEFCDLCQNGYKRNDDGTCQNLCAKSNQYSDNLGICKDCDSSCARCTGPSNIECTQCNPSTFLEDNQCKHSCDHINHWPNPNNNNCDPCDTTCRSCSGGTSDKCLTCDGSSGNDRYLLIVGGASECVLSCPHFSMYMDKTDPNNFQCKNCDSTCLACGKYDSTFCTACFCSPALNMTNQWCEQNQNQAMRFFHNNKCLAVCPIEGGVQLYGNRKTMTCNPSCEPGYYPSSSTFECTKCDPSCTLCTGPNPSTDCQACASGFFKSTTVNGCFTYCSSTEYKDSPTNSCIPCNPACQECTGPNPNQCLTCKPTDYQLNTICYHQCPKPYWGRSVEGVLTCLSNCYPGEYGDYYDPFRSCKQCNSQCQSCYGGQNSQCYTCSSSYFLLFTTCDKCPISYYGDTNSRQCVQCHQTCQSCQGQSDKDCISCQIGRFLLNHICYAQCPSGTYSDSISQTCVKQCPKINQYQDDIDNTCSYCHPNCKTCTGPTQNQCQTCETGFYKNGTSCLSICPPGYYQDSVNFVCLKCNGECDTCYGPDKNQCQSCKLPRIFYLNQCITQCPTGFFMHPTSNSCVTVCPKSYYPDTNSAQCLPCHNFCSTCFGSGNTKCNTCKTPYLYNNNICSESCLPGSYPNGQGSCSDCDKSCQTCFGSTSQSCITCRSGYFKSGDTQCVSDCQDGYVIDQSLQKCVTCPSSTYYENKECKQCHPTCLSCLGPAENQCIKCIESRGVDNSQNPIHGICECAPGYLEVNQVNCQNSSGTSAQTTAMTSQVGFYIGESVGMIDYIVGLGPFYFFNLMDFCQFISYFQYINIKYPLNVKDLLEKLYLSHFTSILESNQQVTANKRLLSSGIIEYDNPQLKFSINNRIYPLRIVFLPLILLNFCVWIFMGFISFLGQYLKTNNNKRFLIEKIKSYTNYSLGLQIFIRTFMELMLFLFLQAKMNIWDSMDIFTIIVVASYVLVLIGFIAKQSFKDSKTQQVFDEKAVDVNVQKSIQSYPVRCLFEDKKEDIFSKNFVLSQLIFKVIFTAIIVFILGNPEIQALGIIVAKFVFFGFYLLVRPYKQMLDNIVFLLTELFMLGVAFSVFMLIKYSNSSNSQNFGWALLVLILLAVLLNLVASILQFLVFVLRKFCVSAIKKRRVVDELGVEREEEELSSDVQYITENSNKQKSKKQIQVDISSQYQDQIQKDYIFNFNNSGLDQIVTRINNSNIINNQSIIQRQNVQTTVNFTEQDELFKKPRARNINIENDSPKIQQNNIQDQENTEQKEIRRSQQIQKPLVHNIAMIQNQLDRVIKIDKLQVYDESEIEQSLNKKQSEQIDYQQINLDQNDLRNSANSSLVKWRDNNQSGIMSDRNQLVDDLQIQSRVRKFIDENEQHQNKQFQTPIHEMRDYREEQLKLQMDYQDNQMLQNYRDGLGYYDFPQSYAQGINQKPQMKNPYSNRYNQPEQNVQGQGQSQNNFNIKKLKALPGIVKNEFINSQETPIILNNNIAQQLPTTNSYIVPQFGQKDENDNQNYIDQYQGQTYMNQLQEQKGQQIQTEQQFSEQQHNNGQSFLQNLLQKKVKNKLQISDKNKDLNANNLKNFNQDNIRKNSNQNFTTKDNFEDIRDNLSIQQYNFNTNQGENTIGQDFGMTNYQSHKNSVFIKQQNQINEQNGQVINLDNQNYEHEEDFNMPQNLQKSDNQNIQLKLSQIAKESSIKNSQINNHKRLDNKIQKPQTLKEELNMSQGKSILNQNTSLLQEFQKLQEQKTKVRESQLNIQNANTQQNFYLDRSQTSQSQRKTKTKIKKIQPSHIVSFQRQQPNY</sequence>
<accession>I7LVM8</accession>
<name>I7LVM8_TETTS</name>
<dbReference type="SMART" id="SM01411">
    <property type="entry name" value="Ephrin_rec_like"/>
    <property type="match status" value="5"/>
</dbReference>
<dbReference type="SUPFAM" id="SSF57184">
    <property type="entry name" value="Growth factor receptor domain"/>
    <property type="match status" value="8"/>
</dbReference>
<feature type="transmembrane region" description="Helical" evidence="2">
    <location>
        <begin position="1487"/>
        <end position="1505"/>
    </location>
</feature>
<dbReference type="InterPro" id="IPR009030">
    <property type="entry name" value="Growth_fac_rcpt_cys_sf"/>
</dbReference>
<feature type="region of interest" description="Disordered" evidence="1">
    <location>
        <begin position="2210"/>
        <end position="2236"/>
    </location>
</feature>
<dbReference type="CDD" id="cd00064">
    <property type="entry name" value="FU"/>
    <property type="match status" value="13"/>
</dbReference>
<protein>
    <submittedName>
        <fullName evidence="5">Transmembrane protein, putative</fullName>
    </submittedName>
</protein>
<keyword evidence="2 5" id="KW-0812">Transmembrane</keyword>
<dbReference type="SMART" id="SM00261">
    <property type="entry name" value="FU"/>
    <property type="match status" value="18"/>
</dbReference>
<keyword evidence="2" id="KW-1133">Transmembrane helix</keyword>
<dbReference type="RefSeq" id="XP_001019618.2">
    <property type="nucleotide sequence ID" value="XM_001019618.2"/>
</dbReference>
<dbReference type="Proteomes" id="UP000009168">
    <property type="component" value="Unassembled WGS sequence"/>
</dbReference>
<dbReference type="SMART" id="SM00181">
    <property type="entry name" value="EGF"/>
    <property type="match status" value="10"/>
</dbReference>
<evidence type="ECO:0000256" key="1">
    <source>
        <dbReference type="SAM" id="MobiDB-lite"/>
    </source>
</evidence>
<feature type="domain" description="EGF-like" evidence="4">
    <location>
        <begin position="867"/>
        <end position="908"/>
    </location>
</feature>
<dbReference type="KEGG" id="tet:TTHERM_00133390"/>
<dbReference type="PANTHER" id="PTHR15332:SF175">
    <property type="entry name" value="PROPROTEIN CONVERTASE SUBTILISIN_KEXIN TYPE 5-LIKE"/>
    <property type="match status" value="1"/>
</dbReference>
<dbReference type="GeneID" id="7829276"/>
<feature type="signal peptide" evidence="3">
    <location>
        <begin position="1"/>
        <end position="22"/>
    </location>
</feature>
<dbReference type="InParanoid" id="I7LVM8"/>
<dbReference type="EMBL" id="GG662639">
    <property type="protein sequence ID" value="EAR99373.2"/>
    <property type="molecule type" value="Genomic_DNA"/>
</dbReference>
<evidence type="ECO:0000313" key="6">
    <source>
        <dbReference type="Proteomes" id="UP000009168"/>
    </source>
</evidence>
<feature type="domain" description="EGF-like" evidence="4">
    <location>
        <begin position="749"/>
        <end position="792"/>
    </location>
</feature>
<dbReference type="InterPro" id="IPR000742">
    <property type="entry name" value="EGF"/>
</dbReference>
<feature type="domain" description="EGF-like" evidence="4">
    <location>
        <begin position="491"/>
        <end position="522"/>
    </location>
</feature>
<keyword evidence="6" id="KW-1185">Reference proteome</keyword>
<feature type="domain" description="EGF-like" evidence="4">
    <location>
        <begin position="934"/>
        <end position="975"/>
    </location>
</feature>
<feature type="transmembrane region" description="Helical" evidence="2">
    <location>
        <begin position="1322"/>
        <end position="1347"/>
    </location>
</feature>
<gene>
    <name evidence="5" type="ORF">TTHERM_00133390</name>
</gene>
<feature type="domain" description="EGF-like" evidence="4">
    <location>
        <begin position="188"/>
        <end position="218"/>
    </location>
</feature>
<feature type="domain" description="EGF-like" evidence="4">
    <location>
        <begin position="1161"/>
        <end position="1205"/>
    </location>
</feature>
<dbReference type="OrthoDB" id="410989at2759"/>
<evidence type="ECO:0000259" key="4">
    <source>
        <dbReference type="SMART" id="SM00181"/>
    </source>
</evidence>
<dbReference type="InterPro" id="IPR006212">
    <property type="entry name" value="Furin_repeat"/>
</dbReference>
<evidence type="ECO:0000256" key="2">
    <source>
        <dbReference type="SAM" id="Phobius"/>
    </source>
</evidence>
<feature type="transmembrane region" description="Helical" evidence="2">
    <location>
        <begin position="1463"/>
        <end position="1481"/>
    </location>
</feature>
<feature type="transmembrane region" description="Helical" evidence="2">
    <location>
        <begin position="1398"/>
        <end position="1416"/>
    </location>
</feature>
<feature type="domain" description="EGF-like" evidence="4">
    <location>
        <begin position="394"/>
        <end position="424"/>
    </location>
</feature>
<evidence type="ECO:0000313" key="5">
    <source>
        <dbReference type="EMBL" id="EAR99373.2"/>
    </source>
</evidence>
<feature type="domain" description="EGF-like" evidence="4">
    <location>
        <begin position="1090"/>
        <end position="1122"/>
    </location>
</feature>
<proteinExistence type="predicted"/>
<feature type="transmembrane region" description="Helical" evidence="2">
    <location>
        <begin position="1548"/>
        <end position="1575"/>
    </location>
</feature>
<evidence type="ECO:0000256" key="3">
    <source>
        <dbReference type="SAM" id="SignalP"/>
    </source>
</evidence>
<feature type="transmembrane region" description="Helical" evidence="2">
    <location>
        <begin position="1517"/>
        <end position="1536"/>
    </location>
</feature>
<organism evidence="5 6">
    <name type="scientific">Tetrahymena thermophila (strain SB210)</name>
    <dbReference type="NCBI Taxonomy" id="312017"/>
    <lineage>
        <taxon>Eukaryota</taxon>
        <taxon>Sar</taxon>
        <taxon>Alveolata</taxon>
        <taxon>Ciliophora</taxon>
        <taxon>Intramacronucleata</taxon>
        <taxon>Oligohymenophorea</taxon>
        <taxon>Hymenostomatida</taxon>
        <taxon>Tetrahymenina</taxon>
        <taxon>Tetrahymenidae</taxon>
        <taxon>Tetrahymena</taxon>
    </lineage>
</organism>
<feature type="domain" description="EGF-like" evidence="4">
    <location>
        <begin position="440"/>
        <end position="473"/>
    </location>
</feature>
<feature type="domain" description="EGF-like" evidence="4">
    <location>
        <begin position="1042"/>
        <end position="1073"/>
    </location>
</feature>